<dbReference type="InterPro" id="IPR029058">
    <property type="entry name" value="AB_hydrolase_fold"/>
</dbReference>
<dbReference type="GO" id="GO:0016787">
    <property type="term" value="F:hydrolase activity"/>
    <property type="evidence" value="ECO:0007669"/>
    <property type="project" value="UniProtKB-KW"/>
</dbReference>
<evidence type="ECO:0000259" key="2">
    <source>
        <dbReference type="Pfam" id="PF00561"/>
    </source>
</evidence>
<evidence type="ECO:0000256" key="1">
    <source>
        <dbReference type="ARBA" id="ARBA00038115"/>
    </source>
</evidence>
<comment type="similarity">
    <text evidence="1">Belongs to the AB hydrolase superfamily. FUS2 hydrolase family.</text>
</comment>
<dbReference type="PANTHER" id="PTHR22946">
    <property type="entry name" value="DIENELACTONE HYDROLASE DOMAIN-CONTAINING PROTEIN-RELATED"/>
    <property type="match status" value="1"/>
</dbReference>
<gene>
    <name evidence="3" type="ORF">VSH64_14175</name>
</gene>
<feature type="domain" description="AB hydrolase-1" evidence="2">
    <location>
        <begin position="51"/>
        <end position="142"/>
    </location>
</feature>
<dbReference type="Proteomes" id="UP001330812">
    <property type="component" value="Chromosome"/>
</dbReference>
<keyword evidence="4" id="KW-1185">Reference proteome</keyword>
<evidence type="ECO:0000313" key="3">
    <source>
        <dbReference type="EMBL" id="WSE33247.1"/>
    </source>
</evidence>
<dbReference type="RefSeq" id="WP_326836046.1">
    <property type="nucleotide sequence ID" value="NZ_CP142149.1"/>
</dbReference>
<organism evidence="3 4">
    <name type="scientific">Amycolatopsis rhabdoformis</name>
    <dbReference type="NCBI Taxonomy" id="1448059"/>
    <lineage>
        <taxon>Bacteria</taxon>
        <taxon>Bacillati</taxon>
        <taxon>Actinomycetota</taxon>
        <taxon>Actinomycetes</taxon>
        <taxon>Pseudonocardiales</taxon>
        <taxon>Pseudonocardiaceae</taxon>
        <taxon>Amycolatopsis</taxon>
    </lineage>
</organism>
<dbReference type="SUPFAM" id="SSF53474">
    <property type="entry name" value="alpha/beta-Hydrolases"/>
    <property type="match status" value="1"/>
</dbReference>
<keyword evidence="3" id="KW-0378">Hydrolase</keyword>
<dbReference type="PIRSF" id="PIRSF037442">
    <property type="entry name" value="UCP037442_abhydr"/>
    <property type="match status" value="1"/>
</dbReference>
<accession>A0ABZ1IG61</accession>
<dbReference type="InterPro" id="IPR050261">
    <property type="entry name" value="FrsA_esterase"/>
</dbReference>
<dbReference type="EMBL" id="CP142149">
    <property type="protein sequence ID" value="WSE33247.1"/>
    <property type="molecule type" value="Genomic_DNA"/>
</dbReference>
<dbReference type="Pfam" id="PF00561">
    <property type="entry name" value="Abhydrolase_1"/>
    <property type="match status" value="1"/>
</dbReference>
<reference evidence="3 4" key="1">
    <citation type="journal article" date="2015" name="Int. J. Syst. Evol. Microbiol.">
        <title>Amycolatopsis rhabdoformis sp. nov., an actinomycete isolated from a tropical forest soil.</title>
        <authorList>
            <person name="Souza W.R."/>
            <person name="Silva R.E."/>
            <person name="Goodfellow M."/>
            <person name="Busarakam K."/>
            <person name="Figueiro F.S."/>
            <person name="Ferreira D."/>
            <person name="Rodrigues-Filho E."/>
            <person name="Moraes L.A.B."/>
            <person name="Zucchi T.D."/>
        </authorList>
    </citation>
    <scope>NUCLEOTIDE SEQUENCE [LARGE SCALE GENOMIC DNA]</scope>
    <source>
        <strain evidence="3 4">NCIMB 14900</strain>
    </source>
</reference>
<dbReference type="Gene3D" id="3.40.50.1820">
    <property type="entry name" value="alpha/beta hydrolase"/>
    <property type="match status" value="1"/>
</dbReference>
<dbReference type="InterPro" id="IPR017208">
    <property type="entry name" value="UCP037442_abhydr"/>
</dbReference>
<proteinExistence type="inferred from homology"/>
<name>A0ABZ1IG61_9PSEU</name>
<sequence length="290" mass="30380">MPAEAPAGLEEITVATPDGASLALRVLAHPDAAAPVALILPAMAIKAKFYLPLVKALHAAGLSAVVADLRAQGASTPALGAGPGFGYRELIETDLPAVVSAVRTRFPAAPLHLFGHSVGGQLALLYAAAEPDRVASVTTIGTGSVYWRSFPAARRLSILATTQWVGLVCRLRGNWPGGGGIGPMTGGVMADWVRHARTSRYRPRGSSRDYDRLLGELSLPLLVISLDNDPLGPETTVRFLCRCLPSADLTRWHLDSSSGLKHLGHASWIKDSDLVGPAVAAWITAGKAPA</sequence>
<evidence type="ECO:0000313" key="4">
    <source>
        <dbReference type="Proteomes" id="UP001330812"/>
    </source>
</evidence>
<protein>
    <submittedName>
        <fullName evidence="3">Alpha/beta fold hydrolase</fullName>
    </submittedName>
</protein>
<dbReference type="InterPro" id="IPR000073">
    <property type="entry name" value="AB_hydrolase_1"/>
</dbReference>